<dbReference type="PROSITE" id="PS50836">
    <property type="entry name" value="DOMON"/>
    <property type="match status" value="1"/>
</dbReference>
<accession>A0ABD3RXU8</accession>
<evidence type="ECO:0000256" key="1">
    <source>
        <dbReference type="SAM" id="MobiDB-lite"/>
    </source>
</evidence>
<evidence type="ECO:0000313" key="4">
    <source>
        <dbReference type="Proteomes" id="UP001530377"/>
    </source>
</evidence>
<dbReference type="InterPro" id="IPR045266">
    <property type="entry name" value="DOH_DOMON"/>
</dbReference>
<sequence length="436" mass="45591">VEVVPDDIFESDRDNDAAAEEEVEVVPDEIFESDRDNDAAAEEEVEVVPDEIFEFGRDNDAAAEEEVEGSMPFSETFVVETLFSMTGLPIVERAEGGSMPDVVQDDDGPDCVEVSSSLFNRRRMQDKSGKSGGGGEVVANKSGKASKSGGKSGKGSESSHVPVFYCTEPPPPSPTIAVDASTLLPSTPSPVPVEKTMPPFSITPPPNVFATLPPSFEVTQPPLTPSPIVGTLAPMSTTAPPVVVGTVTPSTPPPAVGTISPSVVGSPSLRPISGTPPPASTRSTCPDTLDQSTVIDSSATLYYAVVPSDPAGSSNGLLCGRIEVENDGWIGIGFSTDGLMAGSQAVIGIPAEGTVLKYDLTSTATLMNEERQTLTNTSIAEVDGLVIMEFVKLLVEEGEVPILEGVENIFIHARGLSELGYHSSRISSVVVLSTVR</sequence>
<name>A0ABD3RXU8_9STRA</name>
<dbReference type="InterPro" id="IPR005018">
    <property type="entry name" value="DOMON_domain"/>
</dbReference>
<keyword evidence="4" id="KW-1185">Reference proteome</keyword>
<feature type="region of interest" description="Disordered" evidence="1">
    <location>
        <begin position="258"/>
        <end position="287"/>
    </location>
</feature>
<evidence type="ECO:0000259" key="2">
    <source>
        <dbReference type="PROSITE" id="PS50836"/>
    </source>
</evidence>
<dbReference type="EMBL" id="JALLPB020000120">
    <property type="protein sequence ID" value="KAL3817059.1"/>
    <property type="molecule type" value="Genomic_DNA"/>
</dbReference>
<gene>
    <name evidence="3" type="ORF">ACHAXA_000109</name>
</gene>
<dbReference type="AlphaFoldDB" id="A0ABD3RXU8"/>
<feature type="region of interest" description="Disordered" evidence="1">
    <location>
        <begin position="117"/>
        <end position="178"/>
    </location>
</feature>
<organism evidence="3 4">
    <name type="scientific">Cyclostephanos tholiformis</name>
    <dbReference type="NCBI Taxonomy" id="382380"/>
    <lineage>
        <taxon>Eukaryota</taxon>
        <taxon>Sar</taxon>
        <taxon>Stramenopiles</taxon>
        <taxon>Ochrophyta</taxon>
        <taxon>Bacillariophyta</taxon>
        <taxon>Coscinodiscophyceae</taxon>
        <taxon>Thalassiosirophycidae</taxon>
        <taxon>Stephanodiscales</taxon>
        <taxon>Stephanodiscaceae</taxon>
        <taxon>Cyclostephanos</taxon>
    </lineage>
</organism>
<dbReference type="Proteomes" id="UP001530377">
    <property type="component" value="Unassembled WGS sequence"/>
</dbReference>
<feature type="domain" description="DOMON" evidence="2">
    <location>
        <begin position="297"/>
        <end position="415"/>
    </location>
</feature>
<evidence type="ECO:0000313" key="3">
    <source>
        <dbReference type="EMBL" id="KAL3817059.1"/>
    </source>
</evidence>
<feature type="region of interest" description="Disordered" evidence="1">
    <location>
        <begin position="1"/>
        <end position="44"/>
    </location>
</feature>
<feature type="compositionally biased region" description="Acidic residues" evidence="1">
    <location>
        <begin position="17"/>
        <end position="31"/>
    </location>
</feature>
<proteinExistence type="predicted"/>
<reference evidence="3 4" key="1">
    <citation type="submission" date="2024-10" db="EMBL/GenBank/DDBJ databases">
        <title>Updated reference genomes for cyclostephanoid diatoms.</title>
        <authorList>
            <person name="Roberts W.R."/>
            <person name="Alverson A.J."/>
        </authorList>
    </citation>
    <scope>NUCLEOTIDE SEQUENCE [LARGE SCALE GENOMIC DNA]</scope>
    <source>
        <strain evidence="3 4">AJA228-03</strain>
    </source>
</reference>
<feature type="non-terminal residue" evidence="3">
    <location>
        <position position="1"/>
    </location>
</feature>
<dbReference type="CDD" id="cd09631">
    <property type="entry name" value="DOMON_DOH"/>
    <property type="match status" value="1"/>
</dbReference>
<feature type="compositionally biased region" description="Low complexity" evidence="1">
    <location>
        <begin position="141"/>
        <end position="159"/>
    </location>
</feature>
<comment type="caution">
    <text evidence="3">The sequence shown here is derived from an EMBL/GenBank/DDBJ whole genome shotgun (WGS) entry which is preliminary data.</text>
</comment>
<protein>
    <recommendedName>
        <fullName evidence="2">DOMON domain-containing protein</fullName>
    </recommendedName>
</protein>